<keyword evidence="17" id="KW-1185">Reference proteome</keyword>
<dbReference type="Gene3D" id="3.30.470.20">
    <property type="entry name" value="ATP-grasp fold, B domain"/>
    <property type="match status" value="1"/>
</dbReference>
<evidence type="ECO:0000256" key="6">
    <source>
        <dbReference type="ARBA" id="ARBA00022741"/>
    </source>
</evidence>
<dbReference type="NCBIfam" id="TIGR01205">
    <property type="entry name" value="D_ala_D_alaTIGR"/>
    <property type="match status" value="1"/>
</dbReference>
<dbReference type="HAMAP" id="MF_00047">
    <property type="entry name" value="Dala_Dala_lig"/>
    <property type="match status" value="1"/>
</dbReference>
<accession>A0ABT9VZ52</accession>
<dbReference type="EMBL" id="JAUSTY010000006">
    <property type="protein sequence ID" value="MDQ0165885.1"/>
    <property type="molecule type" value="Genomic_DNA"/>
</dbReference>
<evidence type="ECO:0000256" key="2">
    <source>
        <dbReference type="ARBA" id="ARBA00001946"/>
    </source>
</evidence>
<dbReference type="InterPro" id="IPR016185">
    <property type="entry name" value="PreATP-grasp_dom_sf"/>
</dbReference>
<evidence type="ECO:0000256" key="14">
    <source>
        <dbReference type="PROSITE-ProRule" id="PRU00409"/>
    </source>
</evidence>
<gene>
    <name evidence="13" type="primary">ddl</name>
    <name evidence="16" type="ORF">J2S11_001786</name>
</gene>
<comment type="cofactor">
    <cofactor evidence="2">
        <name>Mg(2+)</name>
        <dbReference type="ChEBI" id="CHEBI:18420"/>
    </cofactor>
</comment>
<dbReference type="Pfam" id="PF01820">
    <property type="entry name" value="Dala_Dala_lig_N"/>
    <property type="match status" value="1"/>
</dbReference>
<dbReference type="SUPFAM" id="SSF56059">
    <property type="entry name" value="Glutathione synthetase ATP-binding domain-like"/>
    <property type="match status" value="1"/>
</dbReference>
<evidence type="ECO:0000313" key="16">
    <source>
        <dbReference type="EMBL" id="MDQ0165885.1"/>
    </source>
</evidence>
<evidence type="ECO:0000256" key="5">
    <source>
        <dbReference type="ARBA" id="ARBA00022723"/>
    </source>
</evidence>
<comment type="cofactor">
    <cofactor evidence="1">
        <name>Mn(2+)</name>
        <dbReference type="ChEBI" id="CHEBI:29035"/>
    </cofactor>
</comment>
<proteinExistence type="inferred from homology"/>
<dbReference type="InterPro" id="IPR011095">
    <property type="entry name" value="Dala_Dala_lig_C"/>
</dbReference>
<keyword evidence="6 14" id="KW-0547">Nucleotide-binding</keyword>
<dbReference type="PROSITE" id="PS50975">
    <property type="entry name" value="ATP_GRASP"/>
    <property type="match status" value="1"/>
</dbReference>
<dbReference type="EC" id="6.3.2.4" evidence="13"/>
<comment type="function">
    <text evidence="13">Cell wall formation.</text>
</comment>
<sequence>MKKTILVLYGGQSVEHQVSLQTAYSVLNALDKEKYHVVPVYITEDGKWCTLSPLKHSIANVEELQTNSLKTVAGSIADLLVEYFGKENKPLVFPVLHGPLGEDGTVQGFLELLDVPYVGNGVFASAVAIDKEKTKVLLKQEGILQAQSITIRSHEWKEHAEELVSLIESKLGYPCYIKPARMGSSVGIKLGYDRTELKQGILEAFQYDTKLLIEPEIIGREMQVAVLGNDYPKASVVGELKKERAFMDYNAKYIEGKIVPVIPAELPESVHEKMRDVAIRAFKALDCKGLCRVDFFVTKSYEVIVNEVNTLPGFTAFSLYPALWQKTDGTTYSQLLERLIQLALENKENTHQTTTIVR</sequence>
<dbReference type="Gene3D" id="3.30.1490.20">
    <property type="entry name" value="ATP-grasp fold, A domain"/>
    <property type="match status" value="1"/>
</dbReference>
<keyword evidence="7 14" id="KW-0067">ATP-binding</keyword>
<dbReference type="Gene3D" id="3.40.50.20">
    <property type="match status" value="1"/>
</dbReference>
<evidence type="ECO:0000256" key="7">
    <source>
        <dbReference type="ARBA" id="ARBA00022840"/>
    </source>
</evidence>
<dbReference type="Proteomes" id="UP001235840">
    <property type="component" value="Unassembled WGS sequence"/>
</dbReference>
<evidence type="ECO:0000256" key="9">
    <source>
        <dbReference type="ARBA" id="ARBA00022960"/>
    </source>
</evidence>
<evidence type="ECO:0000256" key="4">
    <source>
        <dbReference type="ARBA" id="ARBA00022598"/>
    </source>
</evidence>
<evidence type="ECO:0000256" key="13">
    <source>
        <dbReference type="HAMAP-Rule" id="MF_00047"/>
    </source>
</evidence>
<evidence type="ECO:0000313" key="17">
    <source>
        <dbReference type="Proteomes" id="UP001235840"/>
    </source>
</evidence>
<evidence type="ECO:0000256" key="1">
    <source>
        <dbReference type="ARBA" id="ARBA00001936"/>
    </source>
</evidence>
<dbReference type="InterPro" id="IPR005905">
    <property type="entry name" value="D_ala_D_ala"/>
</dbReference>
<dbReference type="PIRSF" id="PIRSF039102">
    <property type="entry name" value="Ddl/VanB"/>
    <property type="match status" value="1"/>
</dbReference>
<keyword evidence="9 13" id="KW-0133">Cell shape</keyword>
<dbReference type="InterPro" id="IPR011761">
    <property type="entry name" value="ATP-grasp"/>
</dbReference>
<keyword evidence="11" id="KW-0464">Manganese</keyword>
<evidence type="ECO:0000256" key="12">
    <source>
        <dbReference type="ARBA" id="ARBA00023316"/>
    </source>
</evidence>
<organism evidence="16 17">
    <name type="scientific">Caldalkalibacillus horti</name>
    <dbReference type="NCBI Taxonomy" id="77523"/>
    <lineage>
        <taxon>Bacteria</taxon>
        <taxon>Bacillati</taxon>
        <taxon>Bacillota</taxon>
        <taxon>Bacilli</taxon>
        <taxon>Bacillales</taxon>
        <taxon>Bacillaceae</taxon>
        <taxon>Caldalkalibacillus</taxon>
    </lineage>
</organism>
<evidence type="ECO:0000256" key="8">
    <source>
        <dbReference type="ARBA" id="ARBA00022842"/>
    </source>
</evidence>
<keyword evidence="13" id="KW-0963">Cytoplasm</keyword>
<dbReference type="NCBIfam" id="NF002528">
    <property type="entry name" value="PRK01966.1-4"/>
    <property type="match status" value="1"/>
</dbReference>
<dbReference type="SUPFAM" id="SSF52440">
    <property type="entry name" value="PreATP-grasp domain"/>
    <property type="match status" value="1"/>
</dbReference>
<dbReference type="InterPro" id="IPR000291">
    <property type="entry name" value="D-Ala_lig_Van_CS"/>
</dbReference>
<keyword evidence="12 13" id="KW-0961">Cell wall biogenesis/degradation</keyword>
<comment type="subcellular location">
    <subcellularLocation>
        <location evidence="13">Cytoplasm</location>
    </subcellularLocation>
</comment>
<dbReference type="PROSITE" id="PS00844">
    <property type="entry name" value="DALA_DALA_LIGASE_2"/>
    <property type="match status" value="1"/>
</dbReference>
<dbReference type="GO" id="GO:0008716">
    <property type="term" value="F:D-alanine-D-alanine ligase activity"/>
    <property type="evidence" value="ECO:0007669"/>
    <property type="project" value="UniProtKB-EC"/>
</dbReference>
<protein>
    <recommendedName>
        <fullName evidence="13">D-alanine--D-alanine ligase</fullName>
        <ecNumber evidence="13">6.3.2.4</ecNumber>
    </recommendedName>
    <alternativeName>
        <fullName evidence="13">D-Ala-D-Ala ligase</fullName>
    </alternativeName>
    <alternativeName>
        <fullName evidence="13">D-alanylalanine synthetase</fullName>
    </alternativeName>
</protein>
<dbReference type="PANTHER" id="PTHR23132:SF25">
    <property type="entry name" value="D-ALANINE--D-ALANINE LIGASE A"/>
    <property type="match status" value="1"/>
</dbReference>
<keyword evidence="10 13" id="KW-0573">Peptidoglycan synthesis</keyword>
<dbReference type="PANTHER" id="PTHR23132">
    <property type="entry name" value="D-ALANINE--D-ALANINE LIGASE"/>
    <property type="match status" value="1"/>
</dbReference>
<dbReference type="InterPro" id="IPR013815">
    <property type="entry name" value="ATP_grasp_subdomain_1"/>
</dbReference>
<evidence type="ECO:0000256" key="10">
    <source>
        <dbReference type="ARBA" id="ARBA00022984"/>
    </source>
</evidence>
<keyword evidence="5" id="KW-0479">Metal-binding</keyword>
<comment type="pathway">
    <text evidence="13">Cell wall biogenesis; peptidoglycan biosynthesis.</text>
</comment>
<keyword evidence="4 13" id="KW-0436">Ligase</keyword>
<keyword evidence="8" id="KW-0460">Magnesium</keyword>
<dbReference type="Pfam" id="PF07478">
    <property type="entry name" value="Dala_Dala_lig_C"/>
    <property type="match status" value="1"/>
</dbReference>
<dbReference type="InterPro" id="IPR011127">
    <property type="entry name" value="Dala_Dala_lig_N"/>
</dbReference>
<comment type="caution">
    <text evidence="16">The sequence shown here is derived from an EMBL/GenBank/DDBJ whole genome shotgun (WGS) entry which is preliminary data.</text>
</comment>
<name>A0ABT9VZ52_9BACI</name>
<reference evidence="16 17" key="1">
    <citation type="submission" date="2023-07" db="EMBL/GenBank/DDBJ databases">
        <title>Genomic Encyclopedia of Type Strains, Phase IV (KMG-IV): sequencing the most valuable type-strain genomes for metagenomic binning, comparative biology and taxonomic classification.</title>
        <authorList>
            <person name="Goeker M."/>
        </authorList>
    </citation>
    <scope>NUCLEOTIDE SEQUENCE [LARGE SCALE GENOMIC DNA]</scope>
    <source>
        <strain evidence="16 17">DSM 12751</strain>
    </source>
</reference>
<comment type="similarity">
    <text evidence="3 13">Belongs to the D-alanine--D-alanine ligase family.</text>
</comment>
<evidence type="ECO:0000259" key="15">
    <source>
        <dbReference type="PROSITE" id="PS50975"/>
    </source>
</evidence>
<evidence type="ECO:0000256" key="11">
    <source>
        <dbReference type="ARBA" id="ARBA00023211"/>
    </source>
</evidence>
<dbReference type="RefSeq" id="WP_307393565.1">
    <property type="nucleotide sequence ID" value="NZ_BAAADK010000032.1"/>
</dbReference>
<dbReference type="PROSITE" id="PS00843">
    <property type="entry name" value="DALA_DALA_LIGASE_1"/>
    <property type="match status" value="1"/>
</dbReference>
<feature type="domain" description="ATP-grasp" evidence="15">
    <location>
        <begin position="135"/>
        <end position="341"/>
    </location>
</feature>
<comment type="catalytic activity">
    <reaction evidence="13">
        <text>2 D-alanine + ATP = D-alanyl-D-alanine + ADP + phosphate + H(+)</text>
        <dbReference type="Rhea" id="RHEA:11224"/>
        <dbReference type="ChEBI" id="CHEBI:15378"/>
        <dbReference type="ChEBI" id="CHEBI:30616"/>
        <dbReference type="ChEBI" id="CHEBI:43474"/>
        <dbReference type="ChEBI" id="CHEBI:57416"/>
        <dbReference type="ChEBI" id="CHEBI:57822"/>
        <dbReference type="ChEBI" id="CHEBI:456216"/>
        <dbReference type="EC" id="6.3.2.4"/>
    </reaction>
</comment>
<evidence type="ECO:0000256" key="3">
    <source>
        <dbReference type="ARBA" id="ARBA00010871"/>
    </source>
</evidence>